<feature type="chain" id="PRO_5043787068" description="LRRCT domain-containing protein" evidence="5">
    <location>
        <begin position="21"/>
        <end position="456"/>
    </location>
</feature>
<evidence type="ECO:0000313" key="8">
    <source>
        <dbReference type="Proteomes" id="UP000827092"/>
    </source>
</evidence>
<organism evidence="7 8">
    <name type="scientific">Oedothorax gibbosus</name>
    <dbReference type="NCBI Taxonomy" id="931172"/>
    <lineage>
        <taxon>Eukaryota</taxon>
        <taxon>Metazoa</taxon>
        <taxon>Ecdysozoa</taxon>
        <taxon>Arthropoda</taxon>
        <taxon>Chelicerata</taxon>
        <taxon>Arachnida</taxon>
        <taxon>Araneae</taxon>
        <taxon>Araneomorphae</taxon>
        <taxon>Entelegynae</taxon>
        <taxon>Araneoidea</taxon>
        <taxon>Linyphiidae</taxon>
        <taxon>Erigoninae</taxon>
        <taxon>Oedothorax</taxon>
    </lineage>
</organism>
<keyword evidence="3" id="KW-0677">Repeat</keyword>
<evidence type="ECO:0000256" key="2">
    <source>
        <dbReference type="ARBA" id="ARBA00022729"/>
    </source>
</evidence>
<accession>A0AAV6TXM6</accession>
<gene>
    <name evidence="7" type="ORF">JTE90_024245</name>
</gene>
<keyword evidence="2 5" id="KW-0732">Signal</keyword>
<keyword evidence="4" id="KW-1133">Transmembrane helix</keyword>
<name>A0AAV6TXM6_9ARAC</name>
<dbReference type="InterPro" id="IPR003591">
    <property type="entry name" value="Leu-rich_rpt_typical-subtyp"/>
</dbReference>
<proteinExistence type="predicted"/>
<dbReference type="InterPro" id="IPR001611">
    <property type="entry name" value="Leu-rich_rpt"/>
</dbReference>
<evidence type="ECO:0000256" key="3">
    <source>
        <dbReference type="ARBA" id="ARBA00022737"/>
    </source>
</evidence>
<dbReference type="PANTHER" id="PTHR24373">
    <property type="entry name" value="SLIT RELATED LEUCINE-RICH REPEAT NEURONAL PROTEIN"/>
    <property type="match status" value="1"/>
</dbReference>
<keyword evidence="4" id="KW-0812">Transmembrane</keyword>
<feature type="signal peptide" evidence="5">
    <location>
        <begin position="1"/>
        <end position="20"/>
    </location>
</feature>
<dbReference type="AlphaFoldDB" id="A0AAV6TXM6"/>
<dbReference type="SMART" id="SM00082">
    <property type="entry name" value="LRRCT"/>
    <property type="match status" value="1"/>
</dbReference>
<keyword evidence="8" id="KW-1185">Reference proteome</keyword>
<comment type="caution">
    <text evidence="7">The sequence shown here is derived from an EMBL/GenBank/DDBJ whole genome shotgun (WGS) entry which is preliminary data.</text>
</comment>
<dbReference type="InterPro" id="IPR050328">
    <property type="entry name" value="Dev_Immune_Receptor"/>
</dbReference>
<feature type="transmembrane region" description="Helical" evidence="4">
    <location>
        <begin position="407"/>
        <end position="429"/>
    </location>
</feature>
<protein>
    <recommendedName>
        <fullName evidence="6">LRRCT domain-containing protein</fullName>
    </recommendedName>
</protein>
<dbReference type="SMART" id="SM00369">
    <property type="entry name" value="LRR_TYP"/>
    <property type="match status" value="8"/>
</dbReference>
<evidence type="ECO:0000256" key="5">
    <source>
        <dbReference type="SAM" id="SignalP"/>
    </source>
</evidence>
<dbReference type="PANTHER" id="PTHR24373:SF392">
    <property type="entry name" value="NEPHROCAN"/>
    <property type="match status" value="1"/>
</dbReference>
<evidence type="ECO:0000259" key="6">
    <source>
        <dbReference type="SMART" id="SM00082"/>
    </source>
</evidence>
<evidence type="ECO:0000256" key="1">
    <source>
        <dbReference type="ARBA" id="ARBA00022614"/>
    </source>
</evidence>
<evidence type="ECO:0000313" key="7">
    <source>
        <dbReference type="EMBL" id="KAG8176584.1"/>
    </source>
</evidence>
<dbReference type="Pfam" id="PF13855">
    <property type="entry name" value="LRR_8"/>
    <property type="match status" value="3"/>
</dbReference>
<evidence type="ECO:0000256" key="4">
    <source>
        <dbReference type="SAM" id="Phobius"/>
    </source>
</evidence>
<dbReference type="SUPFAM" id="SSF52058">
    <property type="entry name" value="L domain-like"/>
    <property type="match status" value="1"/>
</dbReference>
<reference evidence="7 8" key="1">
    <citation type="journal article" date="2022" name="Nat. Ecol. Evol.">
        <title>A masculinizing supergene underlies an exaggerated male reproductive morph in a spider.</title>
        <authorList>
            <person name="Hendrickx F."/>
            <person name="De Corte Z."/>
            <person name="Sonet G."/>
            <person name="Van Belleghem S.M."/>
            <person name="Kostlbacher S."/>
            <person name="Vangestel C."/>
        </authorList>
    </citation>
    <scope>NUCLEOTIDE SEQUENCE [LARGE SCALE GENOMIC DNA]</scope>
    <source>
        <strain evidence="7">W744_W776</strain>
    </source>
</reference>
<keyword evidence="4" id="KW-0472">Membrane</keyword>
<feature type="domain" description="LRRCT" evidence="6">
    <location>
        <begin position="336"/>
        <end position="384"/>
    </location>
</feature>
<sequence length="456" mass="52282">MTPINIVFIISTLIFGITNATNHLCASVCVCEEDTHSVKLDCSRVYLSIVPPMEHWPWNITHMDLSFNNITALDYELSHNTIEVLDLSHNRIKYLAQNAFGGLGHLKYLNLAGNDIQQFDENGFFGLEHLKSLNVSSNGLSFLPDRLFYFFIGLQELSLADNPLVHVDPIHFNRMINLRWLDMSSIGVYSLQPNIFHPAGQLEFLDLSSNDFHEVPTDALRSAKMLNHLRLSENPLDVLDKKAFRKLSTLEVLELNSMDFLKTVEEGTFSDLTSLRVLEMNYNRFLSSIHPLAFHGLFNQSRPTLQELDLEGNFLNFLDQFMVPCAKMRKFNVQRNPWYCDCNLRWIKECDIQKVYAADLKCHLPRKLTDALIVDLNESDFECPQYGDTQQAESAHHHEVVVRSMSIGLAAGLLVIIAFGIAVIFKWKAVKTWYRRERRGPGAVYYVKARANPREI</sequence>
<dbReference type="EMBL" id="JAFNEN010000864">
    <property type="protein sequence ID" value="KAG8176584.1"/>
    <property type="molecule type" value="Genomic_DNA"/>
</dbReference>
<dbReference type="Gene3D" id="3.80.10.10">
    <property type="entry name" value="Ribonuclease Inhibitor"/>
    <property type="match status" value="2"/>
</dbReference>
<dbReference type="InterPro" id="IPR032675">
    <property type="entry name" value="LRR_dom_sf"/>
</dbReference>
<keyword evidence="1" id="KW-0433">Leucine-rich repeat</keyword>
<dbReference type="InterPro" id="IPR000483">
    <property type="entry name" value="Cys-rich_flank_reg_C"/>
</dbReference>
<dbReference type="Proteomes" id="UP000827092">
    <property type="component" value="Unassembled WGS sequence"/>
</dbReference>